<dbReference type="GeneID" id="57166405"/>
<dbReference type="OrthoDB" id="4502104at2"/>
<evidence type="ECO:0000313" key="2">
    <source>
        <dbReference type="Proteomes" id="UP000179616"/>
    </source>
</evidence>
<reference evidence="1 2" key="1">
    <citation type="submission" date="2016-10" db="EMBL/GenBank/DDBJ databases">
        <title>Evaluation of Human, Veterinary and Environmental Mycobacterium chelonae Isolates by Core Genome Phylogenomic Analysis, Targeted Gene Comparison, and Anti-microbial Susceptibility Patterns: A Tale of Mistaken Identities.</title>
        <authorList>
            <person name="Fogelson S.B."/>
            <person name="Camus A.C."/>
            <person name="Lorenz W."/>
            <person name="Vasireddy R."/>
            <person name="Vasireddy S."/>
            <person name="Smith T."/>
            <person name="Brown-Elliott B.A."/>
            <person name="Wallace R.J.Jr."/>
            <person name="Hasan N.A."/>
            <person name="Reischl U."/>
            <person name="Sanchez S."/>
        </authorList>
    </citation>
    <scope>NUCLEOTIDE SEQUENCE [LARGE SCALE GENOMIC DNA]</scope>
    <source>
        <strain evidence="1 2">1559</strain>
    </source>
</reference>
<dbReference type="Proteomes" id="UP000179616">
    <property type="component" value="Unassembled WGS sequence"/>
</dbReference>
<name>A0A1S1LFW6_9MYCO</name>
<dbReference type="EMBL" id="MLIK01000004">
    <property type="protein sequence ID" value="OHU31268.1"/>
    <property type="molecule type" value="Genomic_DNA"/>
</dbReference>
<sequence length="466" mass="49962">MTDNKAQARFDDTLTGVYIERITVHDKDVAREAQRWTTGERGRIVDDPDELAAADLSAFVTEAVKIGAHALSAAGQAQDARAVEQMMRDLGEKAAETSTKAVEVTERAVKSASDTVARASEDAKKAIGDADKTTRKELQDSTKTVVAEIRRLFGGDHPEVVERMVPLLEKFGTDLDAKAKVTFTALQEKTAKQFDPSDPISPIAKHTAALDAQQQKLTKALNENHSDLVKKVDEVIVTLKVQEAKRSVTSRTTKKGFVYEEAINALVDDIAAGLGDEYTDTSNSAGTISRCMMGDGVLAVNGGPTQLVIEMTDSADRKWGPYLDKAERNREAVASLGIVPTAEQNGGQSIRVLGPRRIVVAFDPQSDDPALLRTVIMLLRASALAVSSRRGSEQIATAEEKISEALAQLGDIEKVKSMASSIQKNATKIENGCTGINAAIQRLLTDALAALTEVPADDIQDPGAVA</sequence>
<proteinExistence type="predicted"/>
<dbReference type="STRING" id="948102.BKG76_06290"/>
<dbReference type="RefSeq" id="WP_070936687.1">
    <property type="nucleotide sequence ID" value="NZ_MLIK01000004.1"/>
</dbReference>
<evidence type="ECO:0000313" key="1">
    <source>
        <dbReference type="EMBL" id="OHU31268.1"/>
    </source>
</evidence>
<comment type="caution">
    <text evidence="1">The sequence shown here is derived from an EMBL/GenBank/DDBJ whole genome shotgun (WGS) entry which is preliminary data.</text>
</comment>
<protein>
    <submittedName>
        <fullName evidence="1">Fis family transcriptional regulator</fullName>
    </submittedName>
</protein>
<gene>
    <name evidence="1" type="ORF">BKG76_06290</name>
</gene>
<organism evidence="1 2">
    <name type="scientific">Mycobacteroides franklinii</name>
    <dbReference type="NCBI Taxonomy" id="948102"/>
    <lineage>
        <taxon>Bacteria</taxon>
        <taxon>Bacillati</taxon>
        <taxon>Actinomycetota</taxon>
        <taxon>Actinomycetes</taxon>
        <taxon>Mycobacteriales</taxon>
        <taxon>Mycobacteriaceae</taxon>
        <taxon>Mycobacteroides</taxon>
    </lineage>
</organism>
<dbReference type="AlphaFoldDB" id="A0A1S1LFW6"/>
<accession>A0A1S1LFW6</accession>